<name>A0A2N1P0R5_9GLOM</name>
<proteinExistence type="predicted"/>
<evidence type="ECO:0000313" key="1">
    <source>
        <dbReference type="EMBL" id="PKK79757.1"/>
    </source>
</evidence>
<organism evidence="1 2">
    <name type="scientific">Rhizophagus irregularis</name>
    <dbReference type="NCBI Taxonomy" id="588596"/>
    <lineage>
        <taxon>Eukaryota</taxon>
        <taxon>Fungi</taxon>
        <taxon>Fungi incertae sedis</taxon>
        <taxon>Mucoromycota</taxon>
        <taxon>Glomeromycotina</taxon>
        <taxon>Glomeromycetes</taxon>
        <taxon>Glomerales</taxon>
        <taxon>Glomeraceae</taxon>
        <taxon>Rhizophagus</taxon>
    </lineage>
</organism>
<reference evidence="1 2" key="2">
    <citation type="submission" date="2017-10" db="EMBL/GenBank/DDBJ databases">
        <title>Extensive intraspecific genome diversity in a model arbuscular mycorrhizal fungus.</title>
        <authorList>
            <person name="Chen E.C.H."/>
            <person name="Morin E."/>
            <person name="Baudet D."/>
            <person name="Noel J."/>
            <person name="Ndikumana S."/>
            <person name="Charron P."/>
            <person name="St-Onge C."/>
            <person name="Giorgi J."/>
            <person name="Grigoriev I.V."/>
            <person name="Roux C."/>
            <person name="Martin F.M."/>
            <person name="Corradi N."/>
        </authorList>
    </citation>
    <scope>NUCLEOTIDE SEQUENCE [LARGE SCALE GENOMIC DNA]</scope>
    <source>
        <strain evidence="1 2">C2</strain>
    </source>
</reference>
<sequence length="266" mass="30292">MFSNVSNGGQGAKISEGRYETTCAYCNYFWKEGSHKDLEAHCANECSEIPANTRQFFLNCLAAKAEGNITINLEHLEQLKIHEIDRACVKAFAVCGIAWHVIENPFFIKFLKTLRPGYTPPSKEVLSGKLLSQESAAYHSQLNKKKKVSALKEEAKTCDISDGGLKKWVDTRWHTMYDCVDSIMRHKTLLENQYYQSDILPKDEHDEIDSDLEVQDLIDKLDLENPLAADEFVQYDNSELTAEMIPVEEILKAVLLAIIKRMKLKN</sequence>
<dbReference type="VEuPathDB" id="FungiDB:RhiirFUN_011248"/>
<dbReference type="Proteomes" id="UP000233469">
    <property type="component" value="Unassembled WGS sequence"/>
</dbReference>
<accession>A0A2N1P0R5</accession>
<comment type="caution">
    <text evidence="1">The sequence shown here is derived from an EMBL/GenBank/DDBJ whole genome shotgun (WGS) entry which is preliminary data.</text>
</comment>
<reference evidence="1 2" key="1">
    <citation type="submission" date="2016-04" db="EMBL/GenBank/DDBJ databases">
        <title>Genome analyses suggest a sexual origin of heterokaryosis in a supposedly ancient asexual fungus.</title>
        <authorList>
            <person name="Ropars J."/>
            <person name="Sedzielewska K."/>
            <person name="Noel J."/>
            <person name="Charron P."/>
            <person name="Farinelli L."/>
            <person name="Marton T."/>
            <person name="Kruger M."/>
            <person name="Pelin A."/>
            <person name="Brachmann A."/>
            <person name="Corradi N."/>
        </authorList>
    </citation>
    <scope>NUCLEOTIDE SEQUENCE [LARGE SCALE GENOMIC DNA]</scope>
    <source>
        <strain evidence="1 2">C2</strain>
    </source>
</reference>
<dbReference type="EMBL" id="LLXL01000034">
    <property type="protein sequence ID" value="PKK79757.1"/>
    <property type="molecule type" value="Genomic_DNA"/>
</dbReference>
<protein>
    <submittedName>
        <fullName evidence="1">Uncharacterized protein</fullName>
    </submittedName>
</protein>
<dbReference type="VEuPathDB" id="FungiDB:RhiirA1_460916"/>
<dbReference type="VEuPathDB" id="FungiDB:FUN_015440"/>
<gene>
    <name evidence="1" type="ORF">RhiirC2_842359</name>
</gene>
<dbReference type="AlphaFoldDB" id="A0A2N1P0R5"/>
<evidence type="ECO:0000313" key="2">
    <source>
        <dbReference type="Proteomes" id="UP000233469"/>
    </source>
</evidence>